<feature type="transmembrane region" description="Helical" evidence="5">
    <location>
        <begin position="369"/>
        <end position="388"/>
    </location>
</feature>
<feature type="transmembrane region" description="Helical" evidence="5">
    <location>
        <begin position="24"/>
        <end position="46"/>
    </location>
</feature>
<dbReference type="GO" id="GO:0005774">
    <property type="term" value="C:vacuolar membrane"/>
    <property type="evidence" value="ECO:0007669"/>
    <property type="project" value="TreeGrafter"/>
</dbReference>
<feature type="domain" description="Amino acid transporter transmembrane" evidence="6">
    <location>
        <begin position="25"/>
        <end position="410"/>
    </location>
</feature>
<protein>
    <recommendedName>
        <fullName evidence="6">Amino acid transporter transmembrane domain-containing protein</fullName>
    </recommendedName>
</protein>
<dbReference type="Pfam" id="PF01490">
    <property type="entry name" value="Aa_trans"/>
    <property type="match status" value="1"/>
</dbReference>
<evidence type="ECO:0000256" key="2">
    <source>
        <dbReference type="ARBA" id="ARBA00022692"/>
    </source>
</evidence>
<dbReference type="PANTHER" id="PTHR22950">
    <property type="entry name" value="AMINO ACID TRANSPORTER"/>
    <property type="match status" value="1"/>
</dbReference>
<dbReference type="GO" id="GO:0015179">
    <property type="term" value="F:L-amino acid transmembrane transporter activity"/>
    <property type="evidence" value="ECO:0007669"/>
    <property type="project" value="TreeGrafter"/>
</dbReference>
<dbReference type="PANTHER" id="PTHR22950:SF703">
    <property type="entry name" value="AMINO ACID TRANSPORTER TRANSMEMBRANE DOMAIN-CONTAINING PROTEIN"/>
    <property type="match status" value="1"/>
</dbReference>
<keyword evidence="2 5" id="KW-0812">Transmembrane</keyword>
<dbReference type="OrthoDB" id="655540at2759"/>
<feature type="transmembrane region" description="Helical" evidence="5">
    <location>
        <begin position="297"/>
        <end position="322"/>
    </location>
</feature>
<evidence type="ECO:0000256" key="4">
    <source>
        <dbReference type="ARBA" id="ARBA00023136"/>
    </source>
</evidence>
<dbReference type="Gene3D" id="1.20.1740.10">
    <property type="entry name" value="Amino acid/polyamine transporter I"/>
    <property type="match status" value="1"/>
</dbReference>
<proteinExistence type="predicted"/>
<evidence type="ECO:0000313" key="8">
    <source>
        <dbReference type="Proteomes" id="UP000594262"/>
    </source>
</evidence>
<feature type="transmembrane region" description="Helical" evidence="5">
    <location>
        <begin position="52"/>
        <end position="76"/>
    </location>
</feature>
<keyword evidence="3 5" id="KW-1133">Transmembrane helix</keyword>
<reference evidence="7" key="1">
    <citation type="submission" date="2021-01" db="UniProtKB">
        <authorList>
            <consortium name="EnsemblMetazoa"/>
        </authorList>
    </citation>
    <scope>IDENTIFICATION</scope>
</reference>
<keyword evidence="4 5" id="KW-0472">Membrane</keyword>
<accession>A0A7M5UWV5</accession>
<evidence type="ECO:0000256" key="1">
    <source>
        <dbReference type="ARBA" id="ARBA00004141"/>
    </source>
</evidence>
<evidence type="ECO:0000256" key="5">
    <source>
        <dbReference type="SAM" id="Phobius"/>
    </source>
</evidence>
<dbReference type="InterPro" id="IPR013057">
    <property type="entry name" value="AA_transpt_TM"/>
</dbReference>
<feature type="transmembrane region" description="Helical" evidence="5">
    <location>
        <begin position="218"/>
        <end position="236"/>
    </location>
</feature>
<evidence type="ECO:0000259" key="6">
    <source>
        <dbReference type="Pfam" id="PF01490"/>
    </source>
</evidence>
<feature type="transmembrane region" description="Helical" evidence="5">
    <location>
        <begin position="248"/>
        <end position="274"/>
    </location>
</feature>
<name>A0A7M5UWV5_9CNID</name>
<feature type="transmembrane region" description="Helical" evidence="5">
    <location>
        <begin position="175"/>
        <end position="198"/>
    </location>
</feature>
<evidence type="ECO:0000313" key="7">
    <source>
        <dbReference type="EnsemblMetazoa" id="CLYHEMP007145.1"/>
    </source>
</evidence>
<feature type="transmembrane region" description="Helical" evidence="5">
    <location>
        <begin position="109"/>
        <end position="130"/>
    </location>
</feature>
<keyword evidence="8" id="KW-1185">Reference proteome</keyword>
<feature type="transmembrane region" description="Helical" evidence="5">
    <location>
        <begin position="400"/>
        <end position="419"/>
    </location>
</feature>
<comment type="subcellular location">
    <subcellularLocation>
        <location evidence="1">Membrane</location>
        <topology evidence="1">Multi-pass membrane protein</topology>
    </subcellularLocation>
</comment>
<dbReference type="Proteomes" id="UP000594262">
    <property type="component" value="Unplaced"/>
</dbReference>
<feature type="transmembrane region" description="Helical" evidence="5">
    <location>
        <begin position="150"/>
        <end position="168"/>
    </location>
</feature>
<dbReference type="AlphaFoldDB" id="A0A7M5UWV5"/>
<organism evidence="7 8">
    <name type="scientific">Clytia hemisphaerica</name>
    <dbReference type="NCBI Taxonomy" id="252671"/>
    <lineage>
        <taxon>Eukaryota</taxon>
        <taxon>Metazoa</taxon>
        <taxon>Cnidaria</taxon>
        <taxon>Hydrozoa</taxon>
        <taxon>Hydroidolina</taxon>
        <taxon>Leptothecata</taxon>
        <taxon>Obeliida</taxon>
        <taxon>Clytiidae</taxon>
        <taxon>Clytia</taxon>
    </lineage>
</organism>
<evidence type="ECO:0000256" key="3">
    <source>
        <dbReference type="ARBA" id="ARBA00022989"/>
    </source>
</evidence>
<dbReference type="EnsemblMetazoa" id="CLYHEMT007145.1">
    <property type="protein sequence ID" value="CLYHEMP007145.1"/>
    <property type="gene ID" value="CLYHEMG007145"/>
</dbReference>
<sequence length="436" mass="48513">MDVDRSENEIKKEKQFKQLQEESGLSLTTSIFFVVGDVVGAGVVALPYSMKLVGYLGIPMFMMCSLLMCYCAILLAKACATVMRDIDRRSLRDPYPRVGLEATGKFGRYVTIFALFVNQVLTCIVFVLLAGEILLELIPSTPWDHYSYRMQLRIWFMICGMVLLPFTFLGSPKDFAGIGFMAMATSGVAIALVIVMLAYVSGYTVDNEKTMPKTMDGFLHAFGTVLFGFGGVSIFPTIQADMKKPDQFVTSVTVGYIIISIFYVVTPLTAYIILGDLIREDLLTTFSYLELYFTNHLFRTFCMAAQACICGHVLCAFVLNINPVYQQFEALVGIPTDFCWQRVISRTFWMFFILFTAVVIPAFGPVLSFVGGSFAALLGVILPVVFYARLSGNLPLWKEILFVAIILVALFGSVGNGYVEIKNIIKVIGNKYNHHG</sequence>